<proteinExistence type="predicted"/>
<dbReference type="AlphaFoldDB" id="A0A6A6URB1"/>
<dbReference type="OrthoDB" id="3911025at2759"/>
<dbReference type="Proteomes" id="UP000799302">
    <property type="component" value="Unassembled WGS sequence"/>
</dbReference>
<sequence>MKSSILLAIPFASMAYAAAIQTNSPWFRSKVIAQKAANSTVTTAAAAVTKAISDGIDLNVMAAQGELAATQDLMNAVQQGKTADPAVYAAGKKNLMAFVNAGIAIRQNNMALAKNNPQLLRGLSNIEASQAKEVGLTSKLTGDATKDGAVLQSLQKAFQADISTNKGLQNNLGSVQNGPPNGPNNGTTTQSPKPKSPKASQPPKPKASQIPKSPKVPGTGMGAGPMVPN</sequence>
<evidence type="ECO:0008006" key="5">
    <source>
        <dbReference type="Google" id="ProtNLM"/>
    </source>
</evidence>
<feature type="signal peptide" evidence="2">
    <location>
        <begin position="1"/>
        <end position="19"/>
    </location>
</feature>
<evidence type="ECO:0000313" key="3">
    <source>
        <dbReference type="EMBL" id="KAF2673947.1"/>
    </source>
</evidence>
<gene>
    <name evidence="3" type="ORF">BT63DRAFT_452003</name>
</gene>
<keyword evidence="4" id="KW-1185">Reference proteome</keyword>
<reference evidence="3" key="1">
    <citation type="journal article" date="2020" name="Stud. Mycol.">
        <title>101 Dothideomycetes genomes: a test case for predicting lifestyles and emergence of pathogens.</title>
        <authorList>
            <person name="Haridas S."/>
            <person name="Albert R."/>
            <person name="Binder M."/>
            <person name="Bloem J."/>
            <person name="Labutti K."/>
            <person name="Salamov A."/>
            <person name="Andreopoulos B."/>
            <person name="Baker S."/>
            <person name="Barry K."/>
            <person name="Bills G."/>
            <person name="Bluhm B."/>
            <person name="Cannon C."/>
            <person name="Castanera R."/>
            <person name="Culley D."/>
            <person name="Daum C."/>
            <person name="Ezra D."/>
            <person name="Gonzalez J."/>
            <person name="Henrissat B."/>
            <person name="Kuo A."/>
            <person name="Liang C."/>
            <person name="Lipzen A."/>
            <person name="Lutzoni F."/>
            <person name="Magnuson J."/>
            <person name="Mondo S."/>
            <person name="Nolan M."/>
            <person name="Ohm R."/>
            <person name="Pangilinan J."/>
            <person name="Park H.-J."/>
            <person name="Ramirez L."/>
            <person name="Alfaro M."/>
            <person name="Sun H."/>
            <person name="Tritt A."/>
            <person name="Yoshinaga Y."/>
            <person name="Zwiers L.-H."/>
            <person name="Turgeon B."/>
            <person name="Goodwin S."/>
            <person name="Spatafora J."/>
            <person name="Crous P."/>
            <person name="Grigoriev I."/>
        </authorList>
    </citation>
    <scope>NUCLEOTIDE SEQUENCE</scope>
    <source>
        <strain evidence="3">CBS 115976</strain>
    </source>
</reference>
<organism evidence="3 4">
    <name type="scientific">Microthyrium microscopicum</name>
    <dbReference type="NCBI Taxonomy" id="703497"/>
    <lineage>
        <taxon>Eukaryota</taxon>
        <taxon>Fungi</taxon>
        <taxon>Dikarya</taxon>
        <taxon>Ascomycota</taxon>
        <taxon>Pezizomycotina</taxon>
        <taxon>Dothideomycetes</taxon>
        <taxon>Dothideomycetes incertae sedis</taxon>
        <taxon>Microthyriales</taxon>
        <taxon>Microthyriaceae</taxon>
        <taxon>Microthyrium</taxon>
    </lineage>
</organism>
<dbReference type="EMBL" id="MU004231">
    <property type="protein sequence ID" value="KAF2673947.1"/>
    <property type="molecule type" value="Genomic_DNA"/>
</dbReference>
<feature type="chain" id="PRO_5025590425" description="Small secreted protein" evidence="2">
    <location>
        <begin position="20"/>
        <end position="229"/>
    </location>
</feature>
<evidence type="ECO:0000313" key="4">
    <source>
        <dbReference type="Proteomes" id="UP000799302"/>
    </source>
</evidence>
<feature type="compositionally biased region" description="Low complexity" evidence="1">
    <location>
        <begin position="177"/>
        <end position="199"/>
    </location>
</feature>
<evidence type="ECO:0000256" key="2">
    <source>
        <dbReference type="SAM" id="SignalP"/>
    </source>
</evidence>
<feature type="region of interest" description="Disordered" evidence="1">
    <location>
        <begin position="168"/>
        <end position="229"/>
    </location>
</feature>
<accession>A0A6A6URB1</accession>
<name>A0A6A6URB1_9PEZI</name>
<keyword evidence="2" id="KW-0732">Signal</keyword>
<evidence type="ECO:0000256" key="1">
    <source>
        <dbReference type="SAM" id="MobiDB-lite"/>
    </source>
</evidence>
<protein>
    <recommendedName>
        <fullName evidence="5">Small secreted protein</fullName>
    </recommendedName>
</protein>